<evidence type="ECO:0000256" key="3">
    <source>
        <dbReference type="SAM" id="MobiDB-lite"/>
    </source>
</evidence>
<dbReference type="PANTHER" id="PTHR10252">
    <property type="entry name" value="HISTONE-LIKE TRANSCRIPTION FACTOR CCAAT-RELATED"/>
    <property type="match status" value="1"/>
</dbReference>
<feature type="region of interest" description="Disordered" evidence="3">
    <location>
        <begin position="1"/>
        <end position="64"/>
    </location>
</feature>
<sequence>MSASPRANETQIEEEGAQVRDEETQVNIEEKLNVVEAPEPDKAASKPKKPREKKDPQAPLVREPGKSLLPFARVQKIIKADKEIPIVARDATYLISLATEEFIKRLCEAAQQVSQREKRSTVQHKDIAAVARRADEFLFLEEIMLWTSSAKRQNTTGMGLKASRATLVDQFVRKDKGAGDDEGGEDIMNDDGTMYAAGSPQHDDRD</sequence>
<feature type="domain" description="Transcription factor CBF/NF-Y/archaeal histone" evidence="4">
    <location>
        <begin position="69"/>
        <end position="129"/>
    </location>
</feature>
<dbReference type="Pfam" id="PF00808">
    <property type="entry name" value="CBFD_NFYB_HMF"/>
    <property type="match status" value="1"/>
</dbReference>
<feature type="compositionally biased region" description="Acidic residues" evidence="3">
    <location>
        <begin position="180"/>
        <end position="189"/>
    </location>
</feature>
<keyword evidence="6" id="KW-1185">Reference proteome</keyword>
<dbReference type="GO" id="GO:0008623">
    <property type="term" value="C:CHRAC"/>
    <property type="evidence" value="ECO:0007669"/>
    <property type="project" value="TreeGrafter"/>
</dbReference>
<protein>
    <recommendedName>
        <fullName evidence="4">Transcription factor CBF/NF-Y/archaeal histone domain-containing protein</fullName>
    </recommendedName>
</protein>
<dbReference type="GO" id="GO:0046982">
    <property type="term" value="F:protein heterodimerization activity"/>
    <property type="evidence" value="ECO:0007669"/>
    <property type="project" value="InterPro"/>
</dbReference>
<dbReference type="AlphaFoldDB" id="A0A8S0W3Y3"/>
<evidence type="ECO:0000256" key="2">
    <source>
        <dbReference type="ARBA" id="ARBA00023242"/>
    </source>
</evidence>
<evidence type="ECO:0000313" key="5">
    <source>
        <dbReference type="EMBL" id="CAA7261434.1"/>
    </source>
</evidence>
<evidence type="ECO:0000313" key="6">
    <source>
        <dbReference type="Proteomes" id="UP000467700"/>
    </source>
</evidence>
<comment type="subcellular location">
    <subcellularLocation>
        <location evidence="1">Nucleus</location>
    </subcellularLocation>
</comment>
<evidence type="ECO:0000256" key="1">
    <source>
        <dbReference type="ARBA" id="ARBA00004123"/>
    </source>
</evidence>
<feature type="compositionally biased region" description="Basic and acidic residues" evidence="3">
    <location>
        <begin position="17"/>
        <end position="44"/>
    </location>
</feature>
<name>A0A8S0W3Y3_CYCAE</name>
<dbReference type="SUPFAM" id="SSF47113">
    <property type="entry name" value="Histone-fold"/>
    <property type="match status" value="1"/>
</dbReference>
<feature type="compositionally biased region" description="Polar residues" evidence="3">
    <location>
        <begin position="1"/>
        <end position="10"/>
    </location>
</feature>
<dbReference type="OrthoDB" id="636685at2759"/>
<dbReference type="Proteomes" id="UP000467700">
    <property type="component" value="Unassembled WGS sequence"/>
</dbReference>
<dbReference type="EMBL" id="CACVBS010000033">
    <property type="protein sequence ID" value="CAA7261434.1"/>
    <property type="molecule type" value="Genomic_DNA"/>
</dbReference>
<organism evidence="5 6">
    <name type="scientific">Cyclocybe aegerita</name>
    <name type="common">Black poplar mushroom</name>
    <name type="synonym">Agrocybe aegerita</name>
    <dbReference type="NCBI Taxonomy" id="1973307"/>
    <lineage>
        <taxon>Eukaryota</taxon>
        <taxon>Fungi</taxon>
        <taxon>Dikarya</taxon>
        <taxon>Basidiomycota</taxon>
        <taxon>Agaricomycotina</taxon>
        <taxon>Agaricomycetes</taxon>
        <taxon>Agaricomycetidae</taxon>
        <taxon>Agaricales</taxon>
        <taxon>Agaricineae</taxon>
        <taxon>Bolbitiaceae</taxon>
        <taxon>Cyclocybe</taxon>
    </lineage>
</organism>
<dbReference type="InterPro" id="IPR003958">
    <property type="entry name" value="CBFA_NFYB_domain"/>
</dbReference>
<comment type="caution">
    <text evidence="5">The sequence shown here is derived from an EMBL/GenBank/DDBJ whole genome shotgun (WGS) entry which is preliminary data.</text>
</comment>
<keyword evidence="2" id="KW-0539">Nucleus</keyword>
<accession>A0A8S0W3Y3</accession>
<dbReference type="Gene3D" id="1.10.20.10">
    <property type="entry name" value="Histone, subunit A"/>
    <property type="match status" value="1"/>
</dbReference>
<dbReference type="InterPro" id="IPR050568">
    <property type="entry name" value="Transcr_DNA_Rep_Reg"/>
</dbReference>
<gene>
    <name evidence="5" type="ORF">AAE3_LOCUS3583</name>
</gene>
<dbReference type="CDD" id="cd23645">
    <property type="entry name" value="HFD_Dpb3-like"/>
    <property type="match status" value="1"/>
</dbReference>
<proteinExistence type="predicted"/>
<dbReference type="PANTHER" id="PTHR10252:SF54">
    <property type="entry name" value="CHROMATIN ACCESSIBILITY COMPLEX PROTEIN 1"/>
    <property type="match status" value="1"/>
</dbReference>
<reference evidence="5 6" key="1">
    <citation type="submission" date="2020-01" db="EMBL/GenBank/DDBJ databases">
        <authorList>
            <person name="Gupta K D."/>
        </authorList>
    </citation>
    <scope>NUCLEOTIDE SEQUENCE [LARGE SCALE GENOMIC DNA]</scope>
</reference>
<dbReference type="GO" id="GO:0006261">
    <property type="term" value="P:DNA-templated DNA replication"/>
    <property type="evidence" value="ECO:0007669"/>
    <property type="project" value="TreeGrafter"/>
</dbReference>
<feature type="region of interest" description="Disordered" evidence="3">
    <location>
        <begin position="173"/>
        <end position="206"/>
    </location>
</feature>
<evidence type="ECO:0000259" key="4">
    <source>
        <dbReference type="Pfam" id="PF00808"/>
    </source>
</evidence>
<dbReference type="InterPro" id="IPR009072">
    <property type="entry name" value="Histone-fold"/>
</dbReference>